<dbReference type="InterPro" id="IPR015517">
    <property type="entry name" value="dCMP_deaminase-rel"/>
</dbReference>
<keyword evidence="2" id="KW-0378">Hydrolase</keyword>
<dbReference type="OrthoDB" id="10063137at2759"/>
<name>A0A9N9NDE6_9GLOM</name>
<reference evidence="7" key="1">
    <citation type="submission" date="2021-06" db="EMBL/GenBank/DDBJ databases">
        <authorList>
            <person name="Kallberg Y."/>
            <person name="Tangrot J."/>
            <person name="Rosling A."/>
        </authorList>
    </citation>
    <scope>NUCLEOTIDE SEQUENCE</scope>
    <source>
        <strain evidence="7">MA453B</strain>
    </source>
</reference>
<dbReference type="AlphaFoldDB" id="A0A9N9NDE6"/>
<comment type="caution">
    <text evidence="7">The sequence shown here is derived from an EMBL/GenBank/DDBJ whole genome shotgun (WGS) entry which is preliminary data.</text>
</comment>
<evidence type="ECO:0000256" key="2">
    <source>
        <dbReference type="ARBA" id="ARBA00022801"/>
    </source>
</evidence>
<dbReference type="Gene3D" id="3.40.140.10">
    <property type="entry name" value="Cytidine Deaminase, domain 2"/>
    <property type="match status" value="1"/>
</dbReference>
<dbReference type="EC" id="3.5.4.12" evidence="3"/>
<accession>A0A9N9NDE6</accession>
<dbReference type="PANTHER" id="PTHR11086:SF18">
    <property type="entry name" value="DEOXYCYTIDYLATE DEAMINASE"/>
    <property type="match status" value="1"/>
</dbReference>
<organism evidence="7 8">
    <name type="scientific">Dentiscutata erythropus</name>
    <dbReference type="NCBI Taxonomy" id="1348616"/>
    <lineage>
        <taxon>Eukaryota</taxon>
        <taxon>Fungi</taxon>
        <taxon>Fungi incertae sedis</taxon>
        <taxon>Mucoromycota</taxon>
        <taxon>Glomeromycotina</taxon>
        <taxon>Glomeromycetes</taxon>
        <taxon>Diversisporales</taxon>
        <taxon>Gigasporaceae</taxon>
        <taxon>Dentiscutata</taxon>
    </lineage>
</organism>
<dbReference type="PANTHER" id="PTHR11086">
    <property type="entry name" value="DEOXYCYTIDYLATE DEAMINASE-RELATED"/>
    <property type="match status" value="1"/>
</dbReference>
<dbReference type="Pfam" id="PF00383">
    <property type="entry name" value="dCMP_cyt_deam_1"/>
    <property type="match status" value="1"/>
</dbReference>
<evidence type="ECO:0000313" key="7">
    <source>
        <dbReference type="EMBL" id="CAG8722457.1"/>
    </source>
</evidence>
<dbReference type="SUPFAM" id="SSF53927">
    <property type="entry name" value="Cytidine deaminase-like"/>
    <property type="match status" value="1"/>
</dbReference>
<protein>
    <recommendedName>
        <fullName evidence="4">dCMP deaminase</fullName>
        <ecNumber evidence="3">3.5.4.12</ecNumber>
    </recommendedName>
    <alternativeName>
        <fullName evidence="4">dCMP deaminase</fullName>
    </alternativeName>
</protein>
<dbReference type="EMBL" id="CAJVPY010010869">
    <property type="protein sequence ID" value="CAG8722457.1"/>
    <property type="molecule type" value="Genomic_DNA"/>
</dbReference>
<feature type="domain" description="CMP/dCMP-type deaminase" evidence="6">
    <location>
        <begin position="184"/>
        <end position="276"/>
    </location>
</feature>
<dbReference type="GO" id="GO:0004132">
    <property type="term" value="F:dCMP deaminase activity"/>
    <property type="evidence" value="ECO:0007669"/>
    <property type="project" value="TreeGrafter"/>
</dbReference>
<dbReference type="GO" id="GO:0005737">
    <property type="term" value="C:cytoplasm"/>
    <property type="evidence" value="ECO:0007669"/>
    <property type="project" value="TreeGrafter"/>
</dbReference>
<gene>
    <name evidence="7" type="ORF">DERYTH_LOCUS14432</name>
</gene>
<feature type="compositionally biased region" description="Basic and acidic residues" evidence="5">
    <location>
        <begin position="296"/>
        <end position="315"/>
    </location>
</feature>
<evidence type="ECO:0000256" key="3">
    <source>
        <dbReference type="ARBA" id="ARBA00038938"/>
    </source>
</evidence>
<keyword evidence="1" id="KW-0545">Nucleotide biosynthesis</keyword>
<keyword evidence="8" id="KW-1185">Reference proteome</keyword>
<evidence type="ECO:0000313" key="8">
    <source>
        <dbReference type="Proteomes" id="UP000789405"/>
    </source>
</evidence>
<evidence type="ECO:0000256" key="5">
    <source>
        <dbReference type="SAM" id="MobiDB-lite"/>
    </source>
</evidence>
<dbReference type="InterPro" id="IPR016193">
    <property type="entry name" value="Cytidine_deaminase-like"/>
</dbReference>
<feature type="region of interest" description="Disordered" evidence="5">
    <location>
        <begin position="296"/>
        <end position="322"/>
    </location>
</feature>
<dbReference type="Proteomes" id="UP000789405">
    <property type="component" value="Unassembled WGS sequence"/>
</dbReference>
<proteinExistence type="predicted"/>
<dbReference type="GO" id="GO:0006139">
    <property type="term" value="P:nucleobase-containing compound metabolic process"/>
    <property type="evidence" value="ECO:0007669"/>
    <property type="project" value="UniProtKB-ARBA"/>
</dbReference>
<dbReference type="InterPro" id="IPR002125">
    <property type="entry name" value="CMP_dCMP_dom"/>
</dbReference>
<evidence type="ECO:0000256" key="1">
    <source>
        <dbReference type="ARBA" id="ARBA00022727"/>
    </source>
</evidence>
<sequence>MLIGITHTVLSNKDDVIKLLKNEFEFKDGKTELTKWNAKPKDEKTELTKWNAKPKDENKSTSKLLLEMVKMNYKTKYVIEVETEEELYEYKQCTLFLLLAVDDALSARYESWMKDNRKKDNNQKESEKKIKVSEFTQKIDNDNKKNHKMMSMADFTVSTDNKPNDELYQEISEILGKPLRSLKEDYFMYLAEVTASRTNCMSRKVGCILVKDDYRVIATGYNGTPTNIGNCIDGRCDCCKGIKEEGRDNCICIHAEENVLLIAGREAEGCTLYCTTRYKDLEKVVELFEEANKKASEKANKAKEEAENKTKDKLEYTVNGEMSLIPHKPQTKRFELYPLKKQAAK</sequence>
<evidence type="ECO:0000259" key="6">
    <source>
        <dbReference type="Pfam" id="PF00383"/>
    </source>
</evidence>
<evidence type="ECO:0000256" key="4">
    <source>
        <dbReference type="ARBA" id="ARBA00041763"/>
    </source>
</evidence>